<dbReference type="SMART" id="SM00267">
    <property type="entry name" value="GGDEF"/>
    <property type="match status" value="1"/>
</dbReference>
<dbReference type="Pfam" id="PF00990">
    <property type="entry name" value="GGDEF"/>
    <property type="match status" value="1"/>
</dbReference>
<dbReference type="CDD" id="cd01949">
    <property type="entry name" value="GGDEF"/>
    <property type="match status" value="1"/>
</dbReference>
<accession>A0A1S6UAD0</accession>
<dbReference type="InterPro" id="IPR043128">
    <property type="entry name" value="Rev_trsase/Diguanyl_cyclase"/>
</dbReference>
<evidence type="ECO:0000313" key="4">
    <source>
        <dbReference type="EMBL" id="AQW88407.1"/>
    </source>
</evidence>
<keyword evidence="5" id="KW-1185">Reference proteome</keyword>
<evidence type="ECO:0000256" key="1">
    <source>
        <dbReference type="ARBA" id="ARBA00012528"/>
    </source>
</evidence>
<proteinExistence type="predicted"/>
<name>A0A1S6UAD0_9BACT</name>
<organism evidence="4 5">
    <name type="scientific">Campylobacter pinnipediorum subsp. caledonicus</name>
    <dbReference type="NCBI Taxonomy" id="1874362"/>
    <lineage>
        <taxon>Bacteria</taxon>
        <taxon>Pseudomonadati</taxon>
        <taxon>Campylobacterota</taxon>
        <taxon>Epsilonproteobacteria</taxon>
        <taxon>Campylobacterales</taxon>
        <taxon>Campylobacteraceae</taxon>
        <taxon>Campylobacter</taxon>
    </lineage>
</organism>
<dbReference type="GO" id="GO:0052621">
    <property type="term" value="F:diguanylate cyclase activity"/>
    <property type="evidence" value="ECO:0007669"/>
    <property type="project" value="UniProtKB-EC"/>
</dbReference>
<evidence type="ECO:0000256" key="2">
    <source>
        <dbReference type="ARBA" id="ARBA00034247"/>
    </source>
</evidence>
<gene>
    <name evidence="4" type="ORF">CPIN18021_1627</name>
</gene>
<evidence type="ECO:0000259" key="3">
    <source>
        <dbReference type="PROSITE" id="PS50887"/>
    </source>
</evidence>
<dbReference type="Proteomes" id="UP000190868">
    <property type="component" value="Chromosome"/>
</dbReference>
<dbReference type="GeneID" id="56567213"/>
<comment type="catalytic activity">
    <reaction evidence="2">
        <text>2 GTP = 3',3'-c-di-GMP + 2 diphosphate</text>
        <dbReference type="Rhea" id="RHEA:24898"/>
        <dbReference type="ChEBI" id="CHEBI:33019"/>
        <dbReference type="ChEBI" id="CHEBI:37565"/>
        <dbReference type="ChEBI" id="CHEBI:58805"/>
        <dbReference type="EC" id="2.7.7.65"/>
    </reaction>
</comment>
<dbReference type="PANTHER" id="PTHR45138:SF9">
    <property type="entry name" value="DIGUANYLATE CYCLASE DGCM-RELATED"/>
    <property type="match status" value="1"/>
</dbReference>
<protein>
    <recommendedName>
        <fullName evidence="1">diguanylate cyclase</fullName>
        <ecNumber evidence="1">2.7.7.65</ecNumber>
    </recommendedName>
</protein>
<dbReference type="SUPFAM" id="SSF55073">
    <property type="entry name" value="Nucleotide cyclase"/>
    <property type="match status" value="1"/>
</dbReference>
<dbReference type="InterPro" id="IPR050469">
    <property type="entry name" value="Diguanylate_Cyclase"/>
</dbReference>
<dbReference type="AlphaFoldDB" id="A0A1S6UAD0"/>
<dbReference type="NCBIfam" id="TIGR00254">
    <property type="entry name" value="GGDEF"/>
    <property type="match status" value="1"/>
</dbReference>
<dbReference type="EC" id="2.7.7.65" evidence="1"/>
<dbReference type="KEGG" id="cpin:CPIN18020_1573"/>
<sequence length="353" mass="41315">MSSSFTLTKDLYSKIEYILRITNILAFAIHASYFLIFLIMEQYILVTVNSFSIIIYLFIQAAYTNSPNNSKILLTLFQFEIIIHALICIMVLGWGYGFEMIFITFIITIFFVETSYKKVTYFLTFVQFVLFIICCLKFYDIAAKNTFWKDFCFIYNFIIMSFLAMVLSYMLEISNQVAYLNAQREKENIKNISNQDPLTKLSNRHSLQGFIKEYLSKDKQFILVLSDIDDFKKANDFYGHNVGDSILVHISSLLKNILREDDFLCRWGGEEFLIIMLDIDKNSALNVIKRAKNILNTTFVKHGDYEIKTTMTFGAVYHDKDEEFDIETMIKKADDLMYKGKKTGKNKILHDFK</sequence>
<dbReference type="RefSeq" id="WP_078423903.1">
    <property type="nucleotide sequence ID" value="NZ_CP017018.1"/>
</dbReference>
<reference evidence="5" key="1">
    <citation type="submission" date="2016-09" db="EMBL/GenBank/DDBJ databases">
        <title>Comparative genomics of the Campylobacter concisus group.</title>
        <authorList>
            <person name="Miller W.G."/>
            <person name="Yee E."/>
            <person name="Chapman M.H."/>
            <person name="Huynh S."/>
            <person name="Bono J.L."/>
            <person name="On S.L.W."/>
            <person name="StLeger J."/>
            <person name="Foster G."/>
            <person name="Parker C.T."/>
        </authorList>
    </citation>
    <scope>NUCLEOTIDE SEQUENCE [LARGE SCALE GENOMIC DNA]</scope>
    <source>
        <strain evidence="5">RM18021</strain>
    </source>
</reference>
<dbReference type="InterPro" id="IPR029787">
    <property type="entry name" value="Nucleotide_cyclase"/>
</dbReference>
<dbReference type="EMBL" id="CP017258">
    <property type="protein sequence ID" value="AQW88407.1"/>
    <property type="molecule type" value="Genomic_DNA"/>
</dbReference>
<feature type="domain" description="GGDEF" evidence="3">
    <location>
        <begin position="219"/>
        <end position="353"/>
    </location>
</feature>
<evidence type="ECO:0000313" key="5">
    <source>
        <dbReference type="Proteomes" id="UP000190868"/>
    </source>
</evidence>
<dbReference type="Gene3D" id="3.30.70.270">
    <property type="match status" value="1"/>
</dbReference>
<dbReference type="PROSITE" id="PS50887">
    <property type="entry name" value="GGDEF"/>
    <property type="match status" value="1"/>
</dbReference>
<dbReference type="InterPro" id="IPR000160">
    <property type="entry name" value="GGDEF_dom"/>
</dbReference>
<dbReference type="PANTHER" id="PTHR45138">
    <property type="entry name" value="REGULATORY COMPONENTS OF SENSORY TRANSDUCTION SYSTEM"/>
    <property type="match status" value="1"/>
</dbReference>